<name>A0A6B0TWD3_IXORI</name>
<sequence>MARDWVVVLAMALRIPLIGSTRSCVDRITVTGSGFAAAATGGLAAGCGLGATAVGSFGAWRSSMYLMTSSFMILPSLPLP</sequence>
<dbReference type="AlphaFoldDB" id="A0A6B0TWD3"/>
<reference evidence="3" key="1">
    <citation type="submission" date="2019-12" db="EMBL/GenBank/DDBJ databases">
        <title>An insight into the sialome of adult female Ixodes ricinus ticks feeding for 6 days.</title>
        <authorList>
            <person name="Perner J."/>
            <person name="Ribeiro J.M.C."/>
        </authorList>
    </citation>
    <scope>NUCLEOTIDE SEQUENCE</scope>
    <source>
        <strain evidence="3">Semi-engorged</strain>
        <tissue evidence="3">Salivary glands</tissue>
    </source>
</reference>
<feature type="transmembrane region" description="Helical" evidence="1">
    <location>
        <begin position="36"/>
        <end position="60"/>
    </location>
</feature>
<keyword evidence="1" id="KW-0472">Membrane</keyword>
<evidence type="ECO:0000256" key="1">
    <source>
        <dbReference type="SAM" id="Phobius"/>
    </source>
</evidence>
<protein>
    <recommendedName>
        <fullName evidence="4">Secreted protein</fullName>
    </recommendedName>
</protein>
<evidence type="ECO:0000256" key="2">
    <source>
        <dbReference type="SAM" id="SignalP"/>
    </source>
</evidence>
<keyword evidence="1" id="KW-0812">Transmembrane</keyword>
<dbReference type="EMBL" id="GIFC01002269">
    <property type="protein sequence ID" value="MXU84352.1"/>
    <property type="molecule type" value="Transcribed_RNA"/>
</dbReference>
<evidence type="ECO:0000313" key="3">
    <source>
        <dbReference type="EMBL" id="MXU84352.1"/>
    </source>
</evidence>
<proteinExistence type="predicted"/>
<organism evidence="3">
    <name type="scientific">Ixodes ricinus</name>
    <name type="common">Common tick</name>
    <name type="synonym">Acarus ricinus</name>
    <dbReference type="NCBI Taxonomy" id="34613"/>
    <lineage>
        <taxon>Eukaryota</taxon>
        <taxon>Metazoa</taxon>
        <taxon>Ecdysozoa</taxon>
        <taxon>Arthropoda</taxon>
        <taxon>Chelicerata</taxon>
        <taxon>Arachnida</taxon>
        <taxon>Acari</taxon>
        <taxon>Parasitiformes</taxon>
        <taxon>Ixodida</taxon>
        <taxon>Ixodoidea</taxon>
        <taxon>Ixodidae</taxon>
        <taxon>Ixodinae</taxon>
        <taxon>Ixodes</taxon>
    </lineage>
</organism>
<feature type="chain" id="PRO_5025392568" description="Secreted protein" evidence="2">
    <location>
        <begin position="21"/>
        <end position="80"/>
    </location>
</feature>
<keyword evidence="2" id="KW-0732">Signal</keyword>
<accession>A0A6B0TWD3</accession>
<feature type="signal peptide" evidence="2">
    <location>
        <begin position="1"/>
        <end position="20"/>
    </location>
</feature>
<keyword evidence="1" id="KW-1133">Transmembrane helix</keyword>
<evidence type="ECO:0008006" key="4">
    <source>
        <dbReference type="Google" id="ProtNLM"/>
    </source>
</evidence>